<comment type="caution">
    <text evidence="1">The sequence shown here is derived from an EMBL/GenBank/DDBJ whole genome shotgun (WGS) entry which is preliminary data.</text>
</comment>
<keyword evidence="2" id="KW-1185">Reference proteome</keyword>
<accession>A0A4Z1TAI0</accession>
<proteinExistence type="predicted"/>
<reference evidence="1 2" key="1">
    <citation type="submission" date="2019-05" db="EMBL/GenBank/DDBJ databases">
        <title>The compact genome of Giardia muris reveals important steps in the evolution of intestinal protozoan parasites.</title>
        <authorList>
            <person name="Xu F."/>
            <person name="Jimenez-Gonzalez A."/>
            <person name="Einarsson E."/>
            <person name="Astvaldsson A."/>
            <person name="Peirasmaki D."/>
            <person name="Eckmann L."/>
            <person name="Andersson J.O."/>
            <person name="Svard S.G."/>
            <person name="Jerlstrom-Hultqvist J."/>
        </authorList>
    </citation>
    <scope>NUCLEOTIDE SEQUENCE [LARGE SCALE GENOMIC DNA]</scope>
    <source>
        <strain evidence="1 2">Roberts-Thomson</strain>
    </source>
</reference>
<name>A0A4Z1TAI0_GIAMU</name>
<protein>
    <submittedName>
        <fullName evidence="1">Uncharacterized protein</fullName>
    </submittedName>
</protein>
<sequence length="261" mass="28287">MAQTDVTDALKSALTRRLDQVPGLSPPMKGAGTLLDDDSRLRAWLEGRQATLVSQTSAGDVCSPTSRADDSLSALLEAACLDKPTARLLQMATSDELNAMASELRATALQKLSLIGFAELPEGFSCECQMTERGPVITSGSMEDLQYPIFTELRRRATAILATQDRLLASIQEQVSAIRSGKCGEEGLLDALEALQAGLRAVLATVINRQAQSRQARTQLRSAEVMRGAIEQHKKRLRALSPEVVRDRINELKARAISAIM</sequence>
<evidence type="ECO:0000313" key="1">
    <source>
        <dbReference type="EMBL" id="TNJ30227.1"/>
    </source>
</evidence>
<gene>
    <name evidence="1" type="ORF">GMRT_14233</name>
</gene>
<dbReference type="EMBL" id="VDLU01000001">
    <property type="protein sequence ID" value="TNJ30227.1"/>
    <property type="molecule type" value="Genomic_DNA"/>
</dbReference>
<dbReference type="VEuPathDB" id="GiardiaDB:GMRT_14233"/>
<evidence type="ECO:0000313" key="2">
    <source>
        <dbReference type="Proteomes" id="UP000315496"/>
    </source>
</evidence>
<organism evidence="1 2">
    <name type="scientific">Giardia muris</name>
    <dbReference type="NCBI Taxonomy" id="5742"/>
    <lineage>
        <taxon>Eukaryota</taxon>
        <taxon>Metamonada</taxon>
        <taxon>Diplomonadida</taxon>
        <taxon>Hexamitidae</taxon>
        <taxon>Giardiinae</taxon>
        <taxon>Giardia</taxon>
    </lineage>
</organism>
<dbReference type="Proteomes" id="UP000315496">
    <property type="component" value="Chromosome 1"/>
</dbReference>
<dbReference type="AlphaFoldDB" id="A0A4Z1TAI0"/>